<sequence>MYTILDIIELNLTRRSVRLRPVLPFASVLFLECVCCSLLLLVQYARNNHQPSHCRINECRQDGK</sequence>
<accession>A0A136JE91</accession>
<organism evidence="2 3">
    <name type="scientific">Microdochium bolleyi</name>
    <dbReference type="NCBI Taxonomy" id="196109"/>
    <lineage>
        <taxon>Eukaryota</taxon>
        <taxon>Fungi</taxon>
        <taxon>Dikarya</taxon>
        <taxon>Ascomycota</taxon>
        <taxon>Pezizomycotina</taxon>
        <taxon>Sordariomycetes</taxon>
        <taxon>Xylariomycetidae</taxon>
        <taxon>Xylariales</taxon>
        <taxon>Microdochiaceae</taxon>
        <taxon>Microdochium</taxon>
    </lineage>
</organism>
<dbReference type="EMBL" id="KQ964246">
    <property type="protein sequence ID" value="KXJ95446.1"/>
    <property type="molecule type" value="Genomic_DNA"/>
</dbReference>
<proteinExistence type="predicted"/>
<name>A0A136JE91_9PEZI</name>
<keyword evidence="1" id="KW-0472">Membrane</keyword>
<dbReference type="InParanoid" id="A0A136JE91"/>
<keyword evidence="3" id="KW-1185">Reference proteome</keyword>
<keyword evidence="1" id="KW-1133">Transmembrane helix</keyword>
<evidence type="ECO:0000313" key="3">
    <source>
        <dbReference type="Proteomes" id="UP000070501"/>
    </source>
</evidence>
<reference evidence="3" key="1">
    <citation type="submission" date="2016-02" db="EMBL/GenBank/DDBJ databases">
        <title>Draft genome sequence of Microdochium bolleyi, a fungal endophyte of beachgrass.</title>
        <authorList>
            <consortium name="DOE Joint Genome Institute"/>
            <person name="David A.S."/>
            <person name="May G."/>
            <person name="Haridas S."/>
            <person name="Lim J."/>
            <person name="Wang M."/>
            <person name="Labutti K."/>
            <person name="Lipzen A."/>
            <person name="Barry K."/>
            <person name="Grigoriev I.V."/>
        </authorList>
    </citation>
    <scope>NUCLEOTIDE SEQUENCE [LARGE SCALE GENOMIC DNA]</scope>
    <source>
        <strain evidence="3">J235TASD1</strain>
    </source>
</reference>
<feature type="transmembrane region" description="Helical" evidence="1">
    <location>
        <begin position="22"/>
        <end position="42"/>
    </location>
</feature>
<evidence type="ECO:0000313" key="2">
    <source>
        <dbReference type="EMBL" id="KXJ95446.1"/>
    </source>
</evidence>
<evidence type="ECO:0000256" key="1">
    <source>
        <dbReference type="SAM" id="Phobius"/>
    </source>
</evidence>
<dbReference type="AlphaFoldDB" id="A0A136JE91"/>
<protein>
    <submittedName>
        <fullName evidence="2">Uncharacterized protein</fullName>
    </submittedName>
</protein>
<gene>
    <name evidence="2" type="ORF">Micbo1qcDRAFT_157388</name>
</gene>
<keyword evidence="1" id="KW-0812">Transmembrane</keyword>
<dbReference type="Proteomes" id="UP000070501">
    <property type="component" value="Unassembled WGS sequence"/>
</dbReference>
<feature type="non-terminal residue" evidence="2">
    <location>
        <position position="64"/>
    </location>
</feature>